<sequence>MMPLSLCLMVMMVVIVAPPAATQVIFGGRCPVQNVVQNFNAAGYLGKWYEIEKYFTIFEVGGRCITATYYDLGTMIGVLNQQTSVFGNKVTSIQGQAQFVNPASREAKLSVTFGNSIFGMLSAGNNGNYWVLDTDYFNYAIVWACQDITFANAQFLWILMRQQKPDPQLLYYVKTVIRQRGLDVSRLQVTDQTNCF</sequence>
<dbReference type="GO" id="GO:0005737">
    <property type="term" value="C:cytoplasm"/>
    <property type="evidence" value="ECO:0007669"/>
    <property type="project" value="TreeGrafter"/>
</dbReference>
<name>A0AAW0WNB9_CHEQU</name>
<keyword evidence="7" id="KW-0446">Lipid-binding</keyword>
<evidence type="ECO:0000313" key="13">
    <source>
        <dbReference type="Proteomes" id="UP001445076"/>
    </source>
</evidence>
<proteinExistence type="inferred from homology"/>
<keyword evidence="13" id="KW-1185">Reference proteome</keyword>
<dbReference type="Gene3D" id="2.40.128.20">
    <property type="match status" value="1"/>
</dbReference>
<evidence type="ECO:0000256" key="2">
    <source>
        <dbReference type="ARBA" id="ARBA00006889"/>
    </source>
</evidence>
<dbReference type="CDD" id="cd19437">
    <property type="entry name" value="lipocalin_apoD-like"/>
    <property type="match status" value="1"/>
</dbReference>
<evidence type="ECO:0000313" key="12">
    <source>
        <dbReference type="EMBL" id="KAK8728944.1"/>
    </source>
</evidence>
<reference evidence="12" key="2">
    <citation type="submission" date="2024-01" db="EMBL/GenBank/DDBJ databases">
        <authorList>
            <person name="He J."/>
            <person name="Wang M."/>
            <person name="Zheng J."/>
            <person name="Liu Z."/>
        </authorList>
    </citation>
    <scope>NUCLEOTIDE SEQUENCE</scope>
    <source>
        <strain evidence="12">ZL_2023a</strain>
        <tissue evidence="12">Muscle</tissue>
    </source>
</reference>
<comment type="subcellular location">
    <subcellularLocation>
        <location evidence="1">Secreted</location>
    </subcellularLocation>
</comment>
<comment type="caution">
    <text evidence="12">The sequence shown here is derived from an EMBL/GenBank/DDBJ whole genome shotgun (WGS) entry which is preliminary data.</text>
</comment>
<dbReference type="EMBL" id="JARKIK010000069">
    <property type="protein sequence ID" value="KAK8728945.1"/>
    <property type="molecule type" value="Genomic_DNA"/>
</dbReference>
<accession>A0AAW0WNB9</accession>
<evidence type="ECO:0000256" key="5">
    <source>
        <dbReference type="ARBA" id="ARBA00022525"/>
    </source>
</evidence>
<dbReference type="FunFam" id="2.40.128.20:FF:000003">
    <property type="entry name" value="Apolipoprotein D"/>
    <property type="match status" value="1"/>
</dbReference>
<protein>
    <recommendedName>
        <fullName evidence="3">Apolipoprotein D</fullName>
    </recommendedName>
</protein>
<dbReference type="EMBL" id="JARKIK010000069">
    <property type="protein sequence ID" value="KAK8728944.1"/>
    <property type="molecule type" value="Genomic_DNA"/>
</dbReference>
<keyword evidence="5" id="KW-0964">Secreted</keyword>
<evidence type="ECO:0000256" key="6">
    <source>
        <dbReference type="ARBA" id="ARBA00022729"/>
    </source>
</evidence>
<dbReference type="PANTHER" id="PTHR10612:SF34">
    <property type="entry name" value="APOLIPOPROTEIN D"/>
    <property type="match status" value="1"/>
</dbReference>
<evidence type="ECO:0000259" key="11">
    <source>
        <dbReference type="Pfam" id="PF08212"/>
    </source>
</evidence>
<evidence type="ECO:0000256" key="3">
    <source>
        <dbReference type="ARBA" id="ARBA00019890"/>
    </source>
</evidence>
<evidence type="ECO:0000256" key="1">
    <source>
        <dbReference type="ARBA" id="ARBA00004613"/>
    </source>
</evidence>
<evidence type="ECO:0000256" key="7">
    <source>
        <dbReference type="ARBA" id="ARBA00023121"/>
    </source>
</evidence>
<comment type="similarity">
    <text evidence="2 10">Belongs to the calycin superfamily. Lipocalin family.</text>
</comment>
<dbReference type="PRINTS" id="PR01273">
    <property type="entry name" value="INVTBRTCOLOR"/>
</dbReference>
<feature type="domain" description="Lipocalin/cytosolic fatty-acid binding" evidence="11">
    <location>
        <begin position="42"/>
        <end position="192"/>
    </location>
</feature>
<evidence type="ECO:0000256" key="4">
    <source>
        <dbReference type="ARBA" id="ARBA00022448"/>
    </source>
</evidence>
<organism evidence="12 13">
    <name type="scientific">Cherax quadricarinatus</name>
    <name type="common">Australian red claw crayfish</name>
    <dbReference type="NCBI Taxonomy" id="27406"/>
    <lineage>
        <taxon>Eukaryota</taxon>
        <taxon>Metazoa</taxon>
        <taxon>Ecdysozoa</taxon>
        <taxon>Arthropoda</taxon>
        <taxon>Crustacea</taxon>
        <taxon>Multicrustacea</taxon>
        <taxon>Malacostraca</taxon>
        <taxon>Eumalacostraca</taxon>
        <taxon>Eucarida</taxon>
        <taxon>Decapoda</taxon>
        <taxon>Pleocyemata</taxon>
        <taxon>Astacidea</taxon>
        <taxon>Parastacoidea</taxon>
        <taxon>Parastacidae</taxon>
        <taxon>Cherax</taxon>
    </lineage>
</organism>
<dbReference type="Pfam" id="PF08212">
    <property type="entry name" value="Lipocalin_2"/>
    <property type="match status" value="1"/>
</dbReference>
<feature type="chain" id="PRO_5044536579" description="Apolipoprotein D" evidence="10">
    <location>
        <begin position="23"/>
        <end position="196"/>
    </location>
</feature>
<dbReference type="Proteomes" id="UP001445076">
    <property type="component" value="Unassembled WGS sequence"/>
</dbReference>
<dbReference type="GO" id="GO:0031409">
    <property type="term" value="F:pigment binding"/>
    <property type="evidence" value="ECO:0007669"/>
    <property type="project" value="InterPro"/>
</dbReference>
<dbReference type="InterPro" id="IPR012674">
    <property type="entry name" value="Calycin"/>
</dbReference>
<evidence type="ECO:0000256" key="9">
    <source>
        <dbReference type="ARBA" id="ARBA00023180"/>
    </source>
</evidence>
<evidence type="ECO:0000256" key="10">
    <source>
        <dbReference type="PIRNR" id="PIRNR036893"/>
    </source>
</evidence>
<evidence type="ECO:0000256" key="8">
    <source>
        <dbReference type="ARBA" id="ARBA00023157"/>
    </source>
</evidence>
<reference evidence="12 13" key="1">
    <citation type="journal article" date="2024" name="BMC Genomics">
        <title>Genome assembly of redclaw crayfish (Cherax quadricarinatus) provides insights into its immune adaptation and hypoxia tolerance.</title>
        <authorList>
            <person name="Liu Z."/>
            <person name="Zheng J."/>
            <person name="Li H."/>
            <person name="Fang K."/>
            <person name="Wang S."/>
            <person name="He J."/>
            <person name="Zhou D."/>
            <person name="Weng S."/>
            <person name="Chi M."/>
            <person name="Gu Z."/>
            <person name="He J."/>
            <person name="Li F."/>
            <person name="Wang M."/>
        </authorList>
    </citation>
    <scope>NUCLEOTIDE SEQUENCE [LARGE SCALE GENOMIC DNA]</scope>
    <source>
        <strain evidence="12">ZL_2023a</strain>
    </source>
</reference>
<dbReference type="GO" id="GO:0005576">
    <property type="term" value="C:extracellular region"/>
    <property type="evidence" value="ECO:0007669"/>
    <property type="project" value="UniProtKB-SubCell"/>
</dbReference>
<keyword evidence="6 10" id="KW-0732">Signal</keyword>
<dbReference type="InterPro" id="IPR003057">
    <property type="entry name" value="Invtbrt_color"/>
</dbReference>
<dbReference type="AlphaFoldDB" id="A0AAW0WNB9"/>
<dbReference type="GO" id="GO:0008289">
    <property type="term" value="F:lipid binding"/>
    <property type="evidence" value="ECO:0007669"/>
    <property type="project" value="UniProtKB-KW"/>
</dbReference>
<gene>
    <name evidence="12" type="ORF">OTU49_008889</name>
</gene>
<dbReference type="PIRSF" id="PIRSF036893">
    <property type="entry name" value="Lipocalin_ApoD"/>
    <property type="match status" value="1"/>
</dbReference>
<keyword evidence="8" id="KW-1015">Disulfide bond</keyword>
<dbReference type="InterPro" id="IPR022271">
    <property type="entry name" value="Lipocalin_ApoD"/>
</dbReference>
<dbReference type="GO" id="GO:0000302">
    <property type="term" value="P:response to reactive oxygen species"/>
    <property type="evidence" value="ECO:0007669"/>
    <property type="project" value="TreeGrafter"/>
</dbReference>
<dbReference type="PANTHER" id="PTHR10612">
    <property type="entry name" value="APOLIPOPROTEIN D"/>
    <property type="match status" value="1"/>
</dbReference>
<feature type="signal peptide" evidence="10">
    <location>
        <begin position="1"/>
        <end position="22"/>
    </location>
</feature>
<keyword evidence="4" id="KW-0813">Transport</keyword>
<dbReference type="InterPro" id="IPR000566">
    <property type="entry name" value="Lipocln_cytosolic_FA-bd_dom"/>
</dbReference>
<keyword evidence="9" id="KW-0325">Glycoprotein</keyword>
<dbReference type="SUPFAM" id="SSF50814">
    <property type="entry name" value="Lipocalins"/>
    <property type="match status" value="1"/>
</dbReference>
<dbReference type="GO" id="GO:0006629">
    <property type="term" value="P:lipid metabolic process"/>
    <property type="evidence" value="ECO:0007669"/>
    <property type="project" value="TreeGrafter"/>
</dbReference>